<dbReference type="EMBL" id="AHKC01016038">
    <property type="protein sequence ID" value="EKF28321.1"/>
    <property type="molecule type" value="Genomic_DNA"/>
</dbReference>
<accession>K2N171</accession>
<feature type="compositionally biased region" description="Pro residues" evidence="1">
    <location>
        <begin position="55"/>
        <end position="65"/>
    </location>
</feature>
<organism evidence="2 3">
    <name type="scientific">Trypanosoma cruzi marinkellei</name>
    <dbReference type="NCBI Taxonomy" id="85056"/>
    <lineage>
        <taxon>Eukaryota</taxon>
        <taxon>Discoba</taxon>
        <taxon>Euglenozoa</taxon>
        <taxon>Kinetoplastea</taxon>
        <taxon>Metakinetoplastina</taxon>
        <taxon>Trypanosomatida</taxon>
        <taxon>Trypanosomatidae</taxon>
        <taxon>Trypanosoma</taxon>
        <taxon>Schizotrypanum</taxon>
    </lineage>
</organism>
<name>K2N171_TRYCR</name>
<evidence type="ECO:0000313" key="3">
    <source>
        <dbReference type="Proteomes" id="UP000007350"/>
    </source>
</evidence>
<evidence type="ECO:0000313" key="2">
    <source>
        <dbReference type="EMBL" id="EKF28321.1"/>
    </source>
</evidence>
<reference evidence="2 3" key="1">
    <citation type="journal article" date="2012" name="BMC Genomics">
        <title>Comparative genomic analysis of human infective Trypanosoma cruzi lineages with the bat-restricted subspecies T. cruzi marinkellei.</title>
        <authorList>
            <person name="Franzen O."/>
            <person name="Talavera-Lopez C."/>
            <person name="Ochaya S."/>
            <person name="Butler C.E."/>
            <person name="Messenger L.A."/>
            <person name="Lewis M.D."/>
            <person name="Llewellyn M.S."/>
            <person name="Marinkelle C.J."/>
            <person name="Tyler K.M."/>
            <person name="Miles M.A."/>
            <person name="Andersson B."/>
        </authorList>
    </citation>
    <scope>NUCLEOTIDE SEQUENCE [LARGE SCALE GENOMIC DNA]</scope>
    <source>
        <strain evidence="2 3">B7</strain>
    </source>
</reference>
<feature type="compositionally biased region" description="Polar residues" evidence="1">
    <location>
        <begin position="78"/>
        <end position="90"/>
    </location>
</feature>
<keyword evidence="3" id="KW-1185">Reference proteome</keyword>
<sequence length="278" mass="27936">MTWGVSGEKSFYVPSRCNKAALTPPLRHVFPISAAVVSTEGQVSATIGRNLVPVAVPPPPSPPPTSTSTSNTPKASEAPTSRGVSQTGEGTVSGGGASLSPLPNDGSSGGGGCGQSGNPNGSGVSTPEPSPTVVTSPSFITPEVDASQNKGGAPSDPKLASSKSDEPPASILVQTDTDTQKDTIIEENPESAHTKEKASIRATDGNATGSEAGRSGVDKNGHSSVLSAESQLQHREPKVTKTSPPTPSPGHPKKTVASPSPGVETPAARSREAEGPEE</sequence>
<evidence type="ECO:0000256" key="1">
    <source>
        <dbReference type="SAM" id="MobiDB-lite"/>
    </source>
</evidence>
<dbReference type="Proteomes" id="UP000007350">
    <property type="component" value="Unassembled WGS sequence"/>
</dbReference>
<feature type="compositionally biased region" description="Low complexity" evidence="1">
    <location>
        <begin position="116"/>
        <end position="138"/>
    </location>
</feature>
<gene>
    <name evidence="2" type="ORF">MOQ_007934</name>
</gene>
<feature type="compositionally biased region" description="Polar residues" evidence="1">
    <location>
        <begin position="222"/>
        <end position="231"/>
    </location>
</feature>
<feature type="compositionally biased region" description="Basic and acidic residues" evidence="1">
    <location>
        <begin position="178"/>
        <end position="199"/>
    </location>
</feature>
<feature type="non-terminal residue" evidence="2">
    <location>
        <position position="278"/>
    </location>
</feature>
<proteinExistence type="predicted"/>
<protein>
    <submittedName>
        <fullName evidence="2">Mucin-associated surface protein (MASP), putative</fullName>
    </submittedName>
</protein>
<feature type="region of interest" description="Disordered" evidence="1">
    <location>
        <begin position="53"/>
        <end position="278"/>
    </location>
</feature>
<comment type="caution">
    <text evidence="2">The sequence shown here is derived from an EMBL/GenBank/DDBJ whole genome shotgun (WGS) entry which is preliminary data.</text>
</comment>
<dbReference type="AlphaFoldDB" id="K2N171"/>
<feature type="compositionally biased region" description="Basic and acidic residues" evidence="1">
    <location>
        <begin position="269"/>
        <end position="278"/>
    </location>
</feature>